<evidence type="ECO:0000313" key="2">
    <source>
        <dbReference type="Proteomes" id="UP001205612"/>
    </source>
</evidence>
<reference evidence="1 2" key="1">
    <citation type="submission" date="2022-08" db="EMBL/GenBank/DDBJ databases">
        <authorList>
            <person name="Somphong A."/>
            <person name="Phongsopitanun W."/>
        </authorList>
    </citation>
    <scope>NUCLEOTIDE SEQUENCE [LARGE SCALE GENOMIC DNA]</scope>
    <source>
        <strain evidence="1 2">LP11</strain>
    </source>
</reference>
<keyword evidence="2" id="KW-1185">Reference proteome</keyword>
<comment type="caution">
    <text evidence="1">The sequence shown here is derived from an EMBL/GenBank/DDBJ whole genome shotgun (WGS) entry which is preliminary data.</text>
</comment>
<proteinExistence type="predicted"/>
<sequence length="44" mass="4452">MGGLHGCVDSAMDEERIVRAVTTVAPGGAVVLPAPGRDGRSGCW</sequence>
<evidence type="ECO:0000313" key="1">
    <source>
        <dbReference type="EMBL" id="MCS0603508.1"/>
    </source>
</evidence>
<accession>A0ABT2B4R4</accession>
<gene>
    <name evidence="1" type="ORF">NX794_20145</name>
</gene>
<dbReference type="Proteomes" id="UP001205612">
    <property type="component" value="Unassembled WGS sequence"/>
</dbReference>
<name>A0ABT2B4R4_9ACTN</name>
<dbReference type="RefSeq" id="WP_258779989.1">
    <property type="nucleotide sequence ID" value="NZ_JANUGP010000015.1"/>
</dbReference>
<protein>
    <submittedName>
        <fullName evidence="1">Uncharacterized protein</fullName>
    </submittedName>
</protein>
<dbReference type="EMBL" id="JANUGP010000015">
    <property type="protein sequence ID" value="MCS0603508.1"/>
    <property type="molecule type" value="Genomic_DNA"/>
</dbReference>
<organism evidence="1 2">
    <name type="scientific">Streptomyces pyxinicus</name>
    <dbReference type="NCBI Taxonomy" id="2970331"/>
    <lineage>
        <taxon>Bacteria</taxon>
        <taxon>Bacillati</taxon>
        <taxon>Actinomycetota</taxon>
        <taxon>Actinomycetes</taxon>
        <taxon>Kitasatosporales</taxon>
        <taxon>Streptomycetaceae</taxon>
        <taxon>Streptomyces</taxon>
    </lineage>
</organism>